<evidence type="ECO:0000313" key="3">
    <source>
        <dbReference type="EMBL" id="KRZ42691.1"/>
    </source>
</evidence>
<reference evidence="4 5" key="1">
    <citation type="submission" date="2015-01" db="EMBL/GenBank/DDBJ databases">
        <title>Evolution of Trichinella species and genotypes.</title>
        <authorList>
            <person name="Korhonen P.K."/>
            <person name="Edoardo P."/>
            <person name="Giuseppe L.R."/>
            <person name="Gasser R.B."/>
        </authorList>
    </citation>
    <scope>NUCLEOTIDE SEQUENCE [LARGE SCALE GENOMIC DNA]</scope>
    <source>
        <strain evidence="3">ISS176</strain>
        <strain evidence="2">ISS588</strain>
    </source>
</reference>
<protein>
    <submittedName>
        <fullName evidence="3">Uncharacterized protein</fullName>
    </submittedName>
</protein>
<organism evidence="3 5">
    <name type="scientific">Trichinella pseudospiralis</name>
    <name type="common">Parasitic roundworm</name>
    <dbReference type="NCBI Taxonomy" id="6337"/>
    <lineage>
        <taxon>Eukaryota</taxon>
        <taxon>Metazoa</taxon>
        <taxon>Ecdysozoa</taxon>
        <taxon>Nematoda</taxon>
        <taxon>Enoplea</taxon>
        <taxon>Dorylaimia</taxon>
        <taxon>Trichinellida</taxon>
        <taxon>Trichinellidae</taxon>
        <taxon>Trichinella</taxon>
    </lineage>
</organism>
<accession>A0A0V1K644</accession>
<feature type="transmembrane region" description="Helical" evidence="1">
    <location>
        <begin position="37"/>
        <end position="56"/>
    </location>
</feature>
<sequence length="72" mass="8137">MFESALNLVDTGTPMQTIITKQQCVTTNIFFLATRKFFGILSTLDIITLQMMLFAVDMSQINKSQLINSSRD</sequence>
<keyword evidence="1" id="KW-0812">Transmembrane</keyword>
<keyword evidence="1" id="KW-0472">Membrane</keyword>
<evidence type="ECO:0000313" key="2">
    <source>
        <dbReference type="EMBL" id="KRZ33898.1"/>
    </source>
</evidence>
<evidence type="ECO:0000313" key="4">
    <source>
        <dbReference type="Proteomes" id="UP000054805"/>
    </source>
</evidence>
<keyword evidence="1" id="KW-1133">Transmembrane helix</keyword>
<comment type="caution">
    <text evidence="3">The sequence shown here is derived from an EMBL/GenBank/DDBJ whole genome shotgun (WGS) entry which is preliminary data.</text>
</comment>
<dbReference type="Proteomes" id="UP000054826">
    <property type="component" value="Unassembled WGS sequence"/>
</dbReference>
<name>A0A0V1K644_TRIPS</name>
<dbReference type="EMBL" id="JYDV01000013">
    <property type="protein sequence ID" value="KRZ42691.1"/>
    <property type="molecule type" value="Genomic_DNA"/>
</dbReference>
<dbReference type="AlphaFoldDB" id="A0A0V1K644"/>
<evidence type="ECO:0000313" key="5">
    <source>
        <dbReference type="Proteomes" id="UP000054826"/>
    </source>
</evidence>
<gene>
    <name evidence="2" type="ORF">T4B_4369</name>
    <name evidence="3" type="ORF">T4C_320</name>
</gene>
<dbReference type="EMBL" id="JYDS01000006">
    <property type="protein sequence ID" value="KRZ33898.1"/>
    <property type="molecule type" value="Genomic_DNA"/>
</dbReference>
<dbReference type="Proteomes" id="UP000054805">
    <property type="component" value="Unassembled WGS sequence"/>
</dbReference>
<proteinExistence type="predicted"/>
<evidence type="ECO:0000256" key="1">
    <source>
        <dbReference type="SAM" id="Phobius"/>
    </source>
</evidence>
<keyword evidence="4" id="KW-1185">Reference proteome</keyword>